<keyword evidence="5" id="KW-0418">Kinase</keyword>
<evidence type="ECO:0000313" key="5">
    <source>
        <dbReference type="EMBL" id="VAX35691.1"/>
    </source>
</evidence>
<proteinExistence type="predicted"/>
<dbReference type="SUPFAM" id="SSF52540">
    <property type="entry name" value="P-loop containing nucleoside triphosphate hydrolases"/>
    <property type="match status" value="1"/>
</dbReference>
<keyword evidence="1" id="KW-0547">Nucleotide-binding</keyword>
<keyword evidence="2" id="KW-0378">Hydrolase</keyword>
<dbReference type="InterPro" id="IPR027417">
    <property type="entry name" value="P-loop_NTPase"/>
</dbReference>
<keyword evidence="5" id="KW-0808">Transferase</keyword>
<accession>A0A3B1DA23</accession>
<sequence>EDLPKLREAGVAECFTTATGLEDIAAAVVGAVKPYTQTTQSDHPVAQLGRDISLAHLKREVRADACCRRPARVLGITGSPGAGKSTLVAQLVSELTIRAEKDPTLGRCAVVAFDPMSPITSGALLGDRLRVDFNRLGDAVFYRSLAISGEDYHSLDQIIELIGGVEFADGSRFETVFVETVGAGQNETKIRQHVDKTAVVLTPGMGDAVQMDKAGILEIADIFVCNKADHPGENELVRDLRDIAGKRPIVETVATHAKGVPELLDALRDLCTG</sequence>
<keyword evidence="4" id="KW-0143">Chaperone</keyword>
<evidence type="ECO:0000256" key="1">
    <source>
        <dbReference type="ARBA" id="ARBA00022741"/>
    </source>
</evidence>
<feature type="non-terminal residue" evidence="5">
    <location>
        <position position="1"/>
    </location>
</feature>
<dbReference type="PANTHER" id="PTHR43087">
    <property type="entry name" value="LYSINE/ARGININE/ORNITHINE TRANSPORT SYSTEM KINASE"/>
    <property type="match status" value="1"/>
</dbReference>
<dbReference type="PANTHER" id="PTHR43087:SF1">
    <property type="entry name" value="LAO_AO TRANSPORT SYSTEM ATPASE"/>
    <property type="match status" value="1"/>
</dbReference>
<dbReference type="GO" id="GO:0016301">
    <property type="term" value="F:kinase activity"/>
    <property type="evidence" value="ECO:0007669"/>
    <property type="project" value="UniProtKB-KW"/>
</dbReference>
<dbReference type="Gene3D" id="3.40.50.300">
    <property type="entry name" value="P-loop containing nucleotide triphosphate hydrolases"/>
    <property type="match status" value="1"/>
</dbReference>
<dbReference type="EMBL" id="UOGK01000002">
    <property type="protein sequence ID" value="VAX35691.1"/>
    <property type="molecule type" value="Genomic_DNA"/>
</dbReference>
<dbReference type="InterPro" id="IPR052040">
    <property type="entry name" value="GTPase/Isobutyryl-CoA_mutase"/>
</dbReference>
<evidence type="ECO:0000256" key="4">
    <source>
        <dbReference type="ARBA" id="ARBA00023186"/>
    </source>
</evidence>
<evidence type="ECO:0000256" key="3">
    <source>
        <dbReference type="ARBA" id="ARBA00023134"/>
    </source>
</evidence>
<dbReference type="GO" id="GO:0016787">
    <property type="term" value="F:hydrolase activity"/>
    <property type="evidence" value="ECO:0007669"/>
    <property type="project" value="UniProtKB-KW"/>
</dbReference>
<gene>
    <name evidence="5" type="ORF">MNBD_PLANCTO03-2226</name>
</gene>
<name>A0A3B1DA23_9ZZZZ</name>
<protein>
    <submittedName>
        <fullName evidence="5">Putative periplasmic protein kinase ArgK and related GTPases of G3E family</fullName>
    </submittedName>
</protein>
<dbReference type="GO" id="GO:0005525">
    <property type="term" value="F:GTP binding"/>
    <property type="evidence" value="ECO:0007669"/>
    <property type="project" value="UniProtKB-KW"/>
</dbReference>
<dbReference type="AlphaFoldDB" id="A0A3B1DA23"/>
<evidence type="ECO:0000256" key="2">
    <source>
        <dbReference type="ARBA" id="ARBA00022801"/>
    </source>
</evidence>
<organism evidence="5">
    <name type="scientific">hydrothermal vent metagenome</name>
    <dbReference type="NCBI Taxonomy" id="652676"/>
    <lineage>
        <taxon>unclassified sequences</taxon>
        <taxon>metagenomes</taxon>
        <taxon>ecological metagenomes</taxon>
    </lineage>
</organism>
<dbReference type="Pfam" id="PF03308">
    <property type="entry name" value="MeaB"/>
    <property type="match status" value="1"/>
</dbReference>
<keyword evidence="3" id="KW-0342">GTP-binding</keyword>
<reference evidence="5" key="1">
    <citation type="submission" date="2018-06" db="EMBL/GenBank/DDBJ databases">
        <authorList>
            <person name="Zhirakovskaya E."/>
        </authorList>
    </citation>
    <scope>NUCLEOTIDE SEQUENCE</scope>
</reference>